<dbReference type="InterPro" id="IPR016032">
    <property type="entry name" value="Sig_transdc_resp-reg_C-effctor"/>
</dbReference>
<dbReference type="PANTHER" id="PTHR44688">
    <property type="entry name" value="DNA-BINDING TRANSCRIPTIONAL ACTIVATOR DEVR_DOSR"/>
    <property type="match status" value="1"/>
</dbReference>
<feature type="domain" description="HTH luxR-type" evidence="4">
    <location>
        <begin position="174"/>
        <end position="239"/>
    </location>
</feature>
<proteinExistence type="predicted"/>
<sequence>MSPELCIAARALDEVKDLEELWQLFETQVAAQGFPFFTYLARHRAHPEASAQVTGRANFPIYASQPMERDPLLTKCTDSYRAVPTGSAFLAELPHLDIGERQMIRHAETFGFRSGIGLPVRITGDRAVFNLGTGMDRDTFLSEVMPRRQQLHVFCMLMQRRLDTMGAAAPRPGPSDLLDRLSGREHQVLELLAQGLSRPEVAHRLCVSAHTVASHAKAIYRKLGVHTQTGAVRAYLETAGGGPVKGPPR</sequence>
<evidence type="ECO:0000313" key="5">
    <source>
        <dbReference type="EMBL" id="RVV99494.1"/>
    </source>
</evidence>
<dbReference type="OrthoDB" id="5292887at2"/>
<dbReference type="SUPFAM" id="SSF75516">
    <property type="entry name" value="Pheromone-binding domain of LuxR-like quorum-sensing transcription factors"/>
    <property type="match status" value="1"/>
</dbReference>
<dbReference type="Proteomes" id="UP000285908">
    <property type="component" value="Unassembled WGS sequence"/>
</dbReference>
<dbReference type="SUPFAM" id="SSF46894">
    <property type="entry name" value="C-terminal effector domain of the bipartite response regulators"/>
    <property type="match status" value="1"/>
</dbReference>
<dbReference type="Gene3D" id="1.10.10.10">
    <property type="entry name" value="Winged helix-like DNA-binding domain superfamily/Winged helix DNA-binding domain"/>
    <property type="match status" value="1"/>
</dbReference>
<keyword evidence="6" id="KW-1185">Reference proteome</keyword>
<evidence type="ECO:0000256" key="2">
    <source>
        <dbReference type="ARBA" id="ARBA00023125"/>
    </source>
</evidence>
<dbReference type="PRINTS" id="PR00038">
    <property type="entry name" value="HTHLUXR"/>
</dbReference>
<dbReference type="SMART" id="SM00421">
    <property type="entry name" value="HTH_LUXR"/>
    <property type="match status" value="1"/>
</dbReference>
<name>A0A438ALI0_9RHOB</name>
<dbReference type="EMBL" id="RQXX01000001">
    <property type="protein sequence ID" value="RVV99494.1"/>
    <property type="molecule type" value="Genomic_DNA"/>
</dbReference>
<protein>
    <submittedName>
        <fullName evidence="5">LuxR family transcriptional regulator</fullName>
    </submittedName>
</protein>
<evidence type="ECO:0000259" key="4">
    <source>
        <dbReference type="PROSITE" id="PS50043"/>
    </source>
</evidence>
<dbReference type="GO" id="GO:0003677">
    <property type="term" value="F:DNA binding"/>
    <property type="evidence" value="ECO:0007669"/>
    <property type="project" value="UniProtKB-KW"/>
</dbReference>
<dbReference type="Gene3D" id="3.30.450.80">
    <property type="entry name" value="Transcription factor LuxR-like, autoinducer-binding domain"/>
    <property type="match status" value="1"/>
</dbReference>
<dbReference type="CDD" id="cd06170">
    <property type="entry name" value="LuxR_C_like"/>
    <property type="match status" value="1"/>
</dbReference>
<dbReference type="GO" id="GO:0006355">
    <property type="term" value="P:regulation of DNA-templated transcription"/>
    <property type="evidence" value="ECO:0007669"/>
    <property type="project" value="InterPro"/>
</dbReference>
<dbReference type="RefSeq" id="WP_127904936.1">
    <property type="nucleotide sequence ID" value="NZ_RQXX01000001.1"/>
</dbReference>
<dbReference type="AlphaFoldDB" id="A0A438ALI0"/>
<dbReference type="InterPro" id="IPR000792">
    <property type="entry name" value="Tscrpt_reg_LuxR_C"/>
</dbReference>
<dbReference type="Pfam" id="PF03472">
    <property type="entry name" value="Autoind_bind"/>
    <property type="match status" value="1"/>
</dbReference>
<keyword evidence="1" id="KW-0805">Transcription regulation</keyword>
<evidence type="ECO:0000256" key="3">
    <source>
        <dbReference type="ARBA" id="ARBA00023163"/>
    </source>
</evidence>
<gene>
    <name evidence="5" type="ORF">EKE94_02080</name>
</gene>
<comment type="caution">
    <text evidence="5">The sequence shown here is derived from an EMBL/GenBank/DDBJ whole genome shotgun (WGS) entry which is preliminary data.</text>
</comment>
<evidence type="ECO:0000256" key="1">
    <source>
        <dbReference type="ARBA" id="ARBA00023015"/>
    </source>
</evidence>
<reference evidence="5 6" key="1">
    <citation type="submission" date="2018-11" db="EMBL/GenBank/DDBJ databases">
        <title>Mesobaculum littorinae gen. nov., sp. nov., isolated from Littorina scabra that represents a novel genus of the order Rhodobacteraceae.</title>
        <authorList>
            <person name="Li F."/>
        </authorList>
    </citation>
    <scope>NUCLEOTIDE SEQUENCE [LARGE SCALE GENOMIC DNA]</scope>
    <source>
        <strain evidence="5 6">M0103</strain>
    </source>
</reference>
<accession>A0A438ALI0</accession>
<dbReference type="Pfam" id="PF00196">
    <property type="entry name" value="GerE"/>
    <property type="match status" value="1"/>
</dbReference>
<keyword evidence="3" id="KW-0804">Transcription</keyword>
<dbReference type="InterPro" id="IPR036388">
    <property type="entry name" value="WH-like_DNA-bd_sf"/>
</dbReference>
<dbReference type="PROSITE" id="PS50043">
    <property type="entry name" value="HTH_LUXR_2"/>
    <property type="match status" value="1"/>
</dbReference>
<evidence type="ECO:0000313" key="6">
    <source>
        <dbReference type="Proteomes" id="UP000285908"/>
    </source>
</evidence>
<dbReference type="PANTHER" id="PTHR44688:SF16">
    <property type="entry name" value="DNA-BINDING TRANSCRIPTIONAL ACTIVATOR DEVR_DOSR"/>
    <property type="match status" value="1"/>
</dbReference>
<dbReference type="InterPro" id="IPR036693">
    <property type="entry name" value="TF_LuxR_autoind-bd_dom_sf"/>
</dbReference>
<organism evidence="5 6">
    <name type="scientific">Mesobaculum littorinae</name>
    <dbReference type="NCBI Taxonomy" id="2486419"/>
    <lineage>
        <taxon>Bacteria</taxon>
        <taxon>Pseudomonadati</taxon>
        <taxon>Pseudomonadota</taxon>
        <taxon>Alphaproteobacteria</taxon>
        <taxon>Rhodobacterales</taxon>
        <taxon>Roseobacteraceae</taxon>
        <taxon>Mesobaculum</taxon>
    </lineage>
</organism>
<keyword evidence="2" id="KW-0238">DNA-binding</keyword>
<dbReference type="InterPro" id="IPR005143">
    <property type="entry name" value="TF_LuxR_autoind-bd_dom"/>
</dbReference>